<dbReference type="SUPFAM" id="SSF53098">
    <property type="entry name" value="Ribonuclease H-like"/>
    <property type="match status" value="1"/>
</dbReference>
<dbReference type="OrthoDB" id="6617004at2759"/>
<reference evidence="1" key="1">
    <citation type="submission" date="2022-01" db="EMBL/GenBank/DDBJ databases">
        <authorList>
            <person name="King R."/>
        </authorList>
    </citation>
    <scope>NUCLEOTIDE SEQUENCE</scope>
</reference>
<proteinExistence type="predicted"/>
<dbReference type="Proteomes" id="UP001153636">
    <property type="component" value="Chromosome 7"/>
</dbReference>
<gene>
    <name evidence="1" type="ORF">PSYICH_LOCUS13956</name>
</gene>
<evidence type="ECO:0000313" key="1">
    <source>
        <dbReference type="EMBL" id="CAH1113642.1"/>
    </source>
</evidence>
<dbReference type="AlphaFoldDB" id="A0A9P0D3K3"/>
<sequence>MDHIKSEIRKASIALDETADVANLSQLSIVVRYVLDGIPQEQFLGFLDVTSEQTADALFKIICDIISSLEYGSKLVAQSYDGGAVMAGHLGGLQAKVKEKFKHAVFVHCIAHRLNLVLSLSMDNIQNCKVFFSSLSSLASFFSKSSKRTRA</sequence>
<dbReference type="PANTHER" id="PTHR45749">
    <property type="match status" value="1"/>
</dbReference>
<protein>
    <recommendedName>
        <fullName evidence="3">DUF4371 domain-containing protein</fullName>
    </recommendedName>
</protein>
<keyword evidence="2" id="KW-1185">Reference proteome</keyword>
<evidence type="ECO:0008006" key="3">
    <source>
        <dbReference type="Google" id="ProtNLM"/>
    </source>
</evidence>
<evidence type="ECO:0000313" key="2">
    <source>
        <dbReference type="Proteomes" id="UP001153636"/>
    </source>
</evidence>
<dbReference type="PANTHER" id="PTHR45749:SF21">
    <property type="entry name" value="DUF4371 DOMAIN-CONTAINING PROTEIN"/>
    <property type="match status" value="1"/>
</dbReference>
<dbReference type="InterPro" id="IPR012337">
    <property type="entry name" value="RNaseH-like_sf"/>
</dbReference>
<dbReference type="EMBL" id="OV651819">
    <property type="protein sequence ID" value="CAH1113642.1"/>
    <property type="molecule type" value="Genomic_DNA"/>
</dbReference>
<accession>A0A9P0D3K3</accession>
<organism evidence="1 2">
    <name type="scientific">Psylliodes chrysocephalus</name>
    <dbReference type="NCBI Taxonomy" id="3402493"/>
    <lineage>
        <taxon>Eukaryota</taxon>
        <taxon>Metazoa</taxon>
        <taxon>Ecdysozoa</taxon>
        <taxon>Arthropoda</taxon>
        <taxon>Hexapoda</taxon>
        <taxon>Insecta</taxon>
        <taxon>Pterygota</taxon>
        <taxon>Neoptera</taxon>
        <taxon>Endopterygota</taxon>
        <taxon>Coleoptera</taxon>
        <taxon>Polyphaga</taxon>
        <taxon>Cucujiformia</taxon>
        <taxon>Chrysomeloidea</taxon>
        <taxon>Chrysomelidae</taxon>
        <taxon>Galerucinae</taxon>
        <taxon>Alticini</taxon>
        <taxon>Psylliodes</taxon>
    </lineage>
</organism>
<name>A0A9P0D3K3_9CUCU</name>